<dbReference type="InterPro" id="IPR036097">
    <property type="entry name" value="HisK_dim/P_sf"/>
</dbReference>
<dbReference type="Pfam" id="PF00512">
    <property type="entry name" value="HisKA"/>
    <property type="match status" value="1"/>
</dbReference>
<keyword evidence="8 13" id="KW-0418">Kinase</keyword>
<dbReference type="InterPro" id="IPR003594">
    <property type="entry name" value="HATPase_dom"/>
</dbReference>
<evidence type="ECO:0000313" key="13">
    <source>
        <dbReference type="EMBL" id="AMW32065.1"/>
    </source>
</evidence>
<protein>
    <recommendedName>
        <fullName evidence="3">histidine kinase</fullName>
        <ecNumber evidence="3">2.7.13.3</ecNumber>
    </recommendedName>
</protein>
<feature type="domain" description="Histidine kinase" evidence="12">
    <location>
        <begin position="248"/>
        <end position="466"/>
    </location>
</feature>
<evidence type="ECO:0000256" key="2">
    <source>
        <dbReference type="ARBA" id="ARBA00004236"/>
    </source>
</evidence>
<evidence type="ECO:0000256" key="8">
    <source>
        <dbReference type="ARBA" id="ARBA00022777"/>
    </source>
</evidence>
<dbReference type="InterPro" id="IPR003661">
    <property type="entry name" value="HisK_dim/P_dom"/>
</dbReference>
<dbReference type="CDD" id="cd00082">
    <property type="entry name" value="HisKA"/>
    <property type="match status" value="1"/>
</dbReference>
<dbReference type="RefSeq" id="WP_033191413.1">
    <property type="nucleotide sequence ID" value="NZ_CP014334.2"/>
</dbReference>
<evidence type="ECO:0000256" key="3">
    <source>
        <dbReference type="ARBA" id="ARBA00012438"/>
    </source>
</evidence>
<dbReference type="Pfam" id="PF02518">
    <property type="entry name" value="HATPase_c"/>
    <property type="match status" value="1"/>
</dbReference>
<dbReference type="FunFam" id="3.30.565.10:FF:000006">
    <property type="entry name" value="Sensor histidine kinase WalK"/>
    <property type="match status" value="1"/>
</dbReference>
<evidence type="ECO:0000256" key="6">
    <source>
        <dbReference type="ARBA" id="ARBA00022679"/>
    </source>
</evidence>
<dbReference type="PANTHER" id="PTHR43047">
    <property type="entry name" value="TWO-COMPONENT HISTIDINE PROTEIN KINASE"/>
    <property type="match status" value="1"/>
</dbReference>
<evidence type="ECO:0000256" key="1">
    <source>
        <dbReference type="ARBA" id="ARBA00000085"/>
    </source>
</evidence>
<evidence type="ECO:0000256" key="4">
    <source>
        <dbReference type="ARBA" id="ARBA00022475"/>
    </source>
</evidence>
<dbReference type="PRINTS" id="PR00344">
    <property type="entry name" value="BCTRLSENSOR"/>
</dbReference>
<dbReference type="InterPro" id="IPR005467">
    <property type="entry name" value="His_kinase_dom"/>
</dbReference>
<gene>
    <name evidence="13" type="ORF">NA23_01125</name>
</gene>
<keyword evidence="5" id="KW-0597">Phosphoprotein</keyword>
<keyword evidence="14" id="KW-1185">Reference proteome</keyword>
<evidence type="ECO:0000256" key="5">
    <source>
        <dbReference type="ARBA" id="ARBA00022553"/>
    </source>
</evidence>
<keyword evidence="9" id="KW-0067">ATP-binding</keyword>
<reference evidence="13 14" key="1">
    <citation type="journal article" date="2015" name="Stand. Genomic Sci.">
        <title>Genome sequence of a native-feather degrading extremely thermophilic Eubacterium, Fervidobacterium islandicum AW-1.</title>
        <authorList>
            <person name="Lee Y.J."/>
            <person name="Jeong H."/>
            <person name="Park G.S."/>
            <person name="Kwak Y."/>
            <person name="Lee S.J."/>
            <person name="Lee S.J."/>
            <person name="Park M.K."/>
            <person name="Kim J.Y."/>
            <person name="Kang H.K."/>
            <person name="Shin J.H."/>
            <person name="Lee D.W."/>
        </authorList>
    </citation>
    <scope>NUCLEOTIDE SEQUENCE [LARGE SCALE GENOMIC DNA]</scope>
    <source>
        <strain evidence="13 14">AW-1</strain>
    </source>
</reference>
<dbReference type="FunFam" id="1.10.287.130:FF:000008">
    <property type="entry name" value="Two-component sensor histidine kinase"/>
    <property type="match status" value="1"/>
</dbReference>
<dbReference type="GO" id="GO:0005524">
    <property type="term" value="F:ATP binding"/>
    <property type="evidence" value="ECO:0007669"/>
    <property type="project" value="UniProtKB-KW"/>
</dbReference>
<dbReference type="GO" id="GO:0009927">
    <property type="term" value="F:histidine phosphotransfer kinase activity"/>
    <property type="evidence" value="ECO:0007669"/>
    <property type="project" value="TreeGrafter"/>
</dbReference>
<proteinExistence type="predicted"/>
<dbReference type="SMART" id="SM00388">
    <property type="entry name" value="HisKA"/>
    <property type="match status" value="1"/>
</dbReference>
<evidence type="ECO:0000256" key="7">
    <source>
        <dbReference type="ARBA" id="ARBA00022741"/>
    </source>
</evidence>
<comment type="catalytic activity">
    <reaction evidence="1">
        <text>ATP + protein L-histidine = ADP + protein N-phospho-L-histidine.</text>
        <dbReference type="EC" id="2.7.13.3"/>
    </reaction>
</comment>
<keyword evidence="10" id="KW-0902">Two-component regulatory system</keyword>
<sequence length="468" mass="53392">MEIQQLLSKYMLEISKVDDENKLYGALVGILKRIVDFQVLNVLSNNEVIYSEPQDVTIAQEYYADYLQWIEERLHPTFLPFEDVYVGLIPIFKGTKILSVAVILTTTEPTAEVIDYLQLIAYLSGITLENLRLFKIVDDSRQYYETIINVSNDGIIVFKDGQVEFKNLRAEQVISEHNRLLDEILKNTQNGVEFFEFEEANAFFSVSIKHIKLFGEDRVLVNIRNITTEKEIQKLKEVDKIKANFIANISHELRTPLAAIKAYVETILSMPMSYEEIQEFISIVHEQSLRLEQLLNDLLDFSQLESGTMRISLESANLCDIVDQAITVVQKLAEEKNVQIMKECSPVVIKCDPRRIEQVIVNLLSNSIKFSDQQKENKFTKITASDEGEKVRISVEDNGIGIPEDKLDRIFDKFYRVDNELTYSIPGTGLGLAIVKEIVEMHGGEIHVKSKVGEGSIFEVVLPKEQGA</sequence>
<evidence type="ECO:0000313" key="14">
    <source>
        <dbReference type="Proteomes" id="UP000093740"/>
    </source>
</evidence>
<dbReference type="KEGG" id="fia:NA23_01125"/>
<dbReference type="Gene3D" id="3.30.565.10">
    <property type="entry name" value="Histidine kinase-like ATPase, C-terminal domain"/>
    <property type="match status" value="1"/>
</dbReference>
<evidence type="ECO:0000259" key="12">
    <source>
        <dbReference type="PROSITE" id="PS50109"/>
    </source>
</evidence>
<evidence type="ECO:0000256" key="11">
    <source>
        <dbReference type="ARBA" id="ARBA00023136"/>
    </source>
</evidence>
<comment type="subcellular location">
    <subcellularLocation>
        <location evidence="2">Cell membrane</location>
    </subcellularLocation>
</comment>
<dbReference type="Proteomes" id="UP000093740">
    <property type="component" value="Chromosome"/>
</dbReference>
<dbReference type="SUPFAM" id="SSF47384">
    <property type="entry name" value="Homodimeric domain of signal transducing histidine kinase"/>
    <property type="match status" value="1"/>
</dbReference>
<accession>A0AAI8CKG1</accession>
<dbReference type="PROSITE" id="PS50109">
    <property type="entry name" value="HIS_KIN"/>
    <property type="match status" value="1"/>
</dbReference>
<evidence type="ECO:0000256" key="9">
    <source>
        <dbReference type="ARBA" id="ARBA00022840"/>
    </source>
</evidence>
<keyword evidence="6" id="KW-0808">Transferase</keyword>
<dbReference type="InterPro" id="IPR036890">
    <property type="entry name" value="HATPase_C_sf"/>
</dbReference>
<dbReference type="SMART" id="SM00387">
    <property type="entry name" value="HATPase_c"/>
    <property type="match status" value="1"/>
</dbReference>
<dbReference type="PANTHER" id="PTHR43047:SF72">
    <property type="entry name" value="OSMOSENSING HISTIDINE PROTEIN KINASE SLN1"/>
    <property type="match status" value="1"/>
</dbReference>
<dbReference type="EMBL" id="CP014334">
    <property type="protein sequence ID" value="AMW32065.1"/>
    <property type="molecule type" value="Genomic_DNA"/>
</dbReference>
<keyword evidence="11" id="KW-0472">Membrane</keyword>
<dbReference type="InterPro" id="IPR004358">
    <property type="entry name" value="Sig_transdc_His_kin-like_C"/>
</dbReference>
<dbReference type="EC" id="2.7.13.3" evidence="3"/>
<organism evidence="13 14">
    <name type="scientific">Fervidobacterium islandicum</name>
    <dbReference type="NCBI Taxonomy" id="2423"/>
    <lineage>
        <taxon>Bacteria</taxon>
        <taxon>Thermotogati</taxon>
        <taxon>Thermotogota</taxon>
        <taxon>Thermotogae</taxon>
        <taxon>Thermotogales</taxon>
        <taxon>Fervidobacteriaceae</taxon>
        <taxon>Fervidobacterium</taxon>
    </lineage>
</organism>
<keyword evidence="4" id="KW-1003">Cell membrane</keyword>
<evidence type="ECO:0000256" key="10">
    <source>
        <dbReference type="ARBA" id="ARBA00023012"/>
    </source>
</evidence>
<dbReference type="Gene3D" id="1.10.287.130">
    <property type="match status" value="1"/>
</dbReference>
<name>A0AAI8CKG1_FERIS</name>
<dbReference type="AlphaFoldDB" id="A0AAI8CKG1"/>
<dbReference type="GO" id="GO:0000155">
    <property type="term" value="F:phosphorelay sensor kinase activity"/>
    <property type="evidence" value="ECO:0007669"/>
    <property type="project" value="InterPro"/>
</dbReference>
<dbReference type="CDD" id="cd16922">
    <property type="entry name" value="HATPase_EvgS-ArcB-TorS-like"/>
    <property type="match status" value="1"/>
</dbReference>
<dbReference type="SUPFAM" id="SSF55874">
    <property type="entry name" value="ATPase domain of HSP90 chaperone/DNA topoisomerase II/histidine kinase"/>
    <property type="match status" value="1"/>
</dbReference>
<dbReference type="GO" id="GO:0005886">
    <property type="term" value="C:plasma membrane"/>
    <property type="evidence" value="ECO:0007669"/>
    <property type="project" value="UniProtKB-SubCell"/>
</dbReference>
<keyword evidence="7" id="KW-0547">Nucleotide-binding</keyword>